<organism evidence="2 3">
    <name type="scientific">Cucurbitaria berberidis CBS 394.84</name>
    <dbReference type="NCBI Taxonomy" id="1168544"/>
    <lineage>
        <taxon>Eukaryota</taxon>
        <taxon>Fungi</taxon>
        <taxon>Dikarya</taxon>
        <taxon>Ascomycota</taxon>
        <taxon>Pezizomycotina</taxon>
        <taxon>Dothideomycetes</taxon>
        <taxon>Pleosporomycetidae</taxon>
        <taxon>Pleosporales</taxon>
        <taxon>Pleosporineae</taxon>
        <taxon>Cucurbitariaceae</taxon>
        <taxon>Cucurbitaria</taxon>
    </lineage>
</organism>
<proteinExistence type="predicted"/>
<protein>
    <submittedName>
        <fullName evidence="2">Uncharacterized protein</fullName>
    </submittedName>
</protein>
<keyword evidence="3" id="KW-1185">Reference proteome</keyword>
<evidence type="ECO:0000256" key="1">
    <source>
        <dbReference type="SAM" id="SignalP"/>
    </source>
</evidence>
<dbReference type="EMBL" id="ML976615">
    <property type="protein sequence ID" value="KAF1847773.1"/>
    <property type="molecule type" value="Genomic_DNA"/>
</dbReference>
<evidence type="ECO:0000313" key="2">
    <source>
        <dbReference type="EMBL" id="KAF1847773.1"/>
    </source>
</evidence>
<name>A0A9P4GK48_9PLEO</name>
<feature type="chain" id="PRO_5040194235" evidence="1">
    <location>
        <begin position="19"/>
        <end position="190"/>
    </location>
</feature>
<sequence length="190" mass="20355">MRFVNIATVCALLTLAGAFVIPSDVSDGVYEVVTREDGTEVHNKISSSPEIKRDPTGVTPFNKVGALERRQNDRIWCGCGFNMNPGNCDAAVADLKNQMKPSFVNAGQSFYSIRGDVVAFACNRSPNRSWLLVASNYANALGRISGSCGRYIAGATEFGDPGQALIVGYQRYARGDNFCAASTSSPANHC</sequence>
<dbReference type="AlphaFoldDB" id="A0A9P4GK48"/>
<gene>
    <name evidence="2" type="ORF">K460DRAFT_414455</name>
</gene>
<dbReference type="Proteomes" id="UP000800039">
    <property type="component" value="Unassembled WGS sequence"/>
</dbReference>
<feature type="signal peptide" evidence="1">
    <location>
        <begin position="1"/>
        <end position="18"/>
    </location>
</feature>
<dbReference type="RefSeq" id="XP_040790336.1">
    <property type="nucleotide sequence ID" value="XM_040937673.1"/>
</dbReference>
<dbReference type="GeneID" id="63854923"/>
<comment type="caution">
    <text evidence="2">The sequence shown here is derived from an EMBL/GenBank/DDBJ whole genome shotgun (WGS) entry which is preliminary data.</text>
</comment>
<keyword evidence="1" id="KW-0732">Signal</keyword>
<evidence type="ECO:0000313" key="3">
    <source>
        <dbReference type="Proteomes" id="UP000800039"/>
    </source>
</evidence>
<reference evidence="2" key="1">
    <citation type="submission" date="2020-01" db="EMBL/GenBank/DDBJ databases">
        <authorList>
            <consortium name="DOE Joint Genome Institute"/>
            <person name="Haridas S."/>
            <person name="Albert R."/>
            <person name="Binder M."/>
            <person name="Bloem J."/>
            <person name="Labutti K."/>
            <person name="Salamov A."/>
            <person name="Andreopoulos B."/>
            <person name="Baker S.E."/>
            <person name="Barry K."/>
            <person name="Bills G."/>
            <person name="Bluhm B.H."/>
            <person name="Cannon C."/>
            <person name="Castanera R."/>
            <person name="Culley D.E."/>
            <person name="Daum C."/>
            <person name="Ezra D."/>
            <person name="Gonzalez J.B."/>
            <person name="Henrissat B."/>
            <person name="Kuo A."/>
            <person name="Liang C."/>
            <person name="Lipzen A."/>
            <person name="Lutzoni F."/>
            <person name="Magnuson J."/>
            <person name="Mondo S."/>
            <person name="Nolan M."/>
            <person name="Ohm R."/>
            <person name="Pangilinan J."/>
            <person name="Park H.-J."/>
            <person name="Ramirez L."/>
            <person name="Alfaro M."/>
            <person name="Sun H."/>
            <person name="Tritt A."/>
            <person name="Yoshinaga Y."/>
            <person name="Zwiers L.-H."/>
            <person name="Turgeon B.G."/>
            <person name="Goodwin S.B."/>
            <person name="Spatafora J.W."/>
            <person name="Crous P.W."/>
            <person name="Grigoriev I.V."/>
        </authorList>
    </citation>
    <scope>NUCLEOTIDE SEQUENCE</scope>
    <source>
        <strain evidence="2">CBS 394.84</strain>
    </source>
</reference>
<dbReference type="OrthoDB" id="5006988at2759"/>
<accession>A0A9P4GK48</accession>